<accession>A0A1B0AW70</accession>
<dbReference type="EnsemblMetazoa" id="GPPI010721-RA">
    <property type="protein sequence ID" value="GPPI010721-PA"/>
    <property type="gene ID" value="GPPI010721"/>
</dbReference>
<keyword evidence="3" id="KW-1185">Reference proteome</keyword>
<proteinExistence type="predicted"/>
<reference evidence="2" key="2">
    <citation type="submission" date="2020-05" db="UniProtKB">
        <authorList>
            <consortium name="EnsemblMetazoa"/>
        </authorList>
    </citation>
    <scope>IDENTIFICATION</scope>
    <source>
        <strain evidence="2">IAEA</strain>
    </source>
</reference>
<dbReference type="AlphaFoldDB" id="A0A1B0AW70"/>
<keyword evidence="1" id="KW-1133">Transmembrane helix</keyword>
<protein>
    <submittedName>
        <fullName evidence="2">Uncharacterized protein</fullName>
    </submittedName>
</protein>
<organism evidence="2 3">
    <name type="scientific">Glossina palpalis gambiensis</name>
    <dbReference type="NCBI Taxonomy" id="67801"/>
    <lineage>
        <taxon>Eukaryota</taxon>
        <taxon>Metazoa</taxon>
        <taxon>Ecdysozoa</taxon>
        <taxon>Arthropoda</taxon>
        <taxon>Hexapoda</taxon>
        <taxon>Insecta</taxon>
        <taxon>Pterygota</taxon>
        <taxon>Neoptera</taxon>
        <taxon>Endopterygota</taxon>
        <taxon>Diptera</taxon>
        <taxon>Brachycera</taxon>
        <taxon>Muscomorpha</taxon>
        <taxon>Hippoboscoidea</taxon>
        <taxon>Glossinidae</taxon>
        <taxon>Glossina</taxon>
    </lineage>
</organism>
<evidence type="ECO:0000313" key="3">
    <source>
        <dbReference type="Proteomes" id="UP000092460"/>
    </source>
</evidence>
<sequence length="97" mass="11407">MIAFRNWEDVEDVEHYDFGLFIQLNFTPMFFVLQLLNAVVVTQAFQIVFQNLITQSIGSFKSFAVFHCECRAIYKLNFQNYCIGSTIICNNQRNNKH</sequence>
<keyword evidence="1" id="KW-0472">Membrane</keyword>
<keyword evidence="1" id="KW-0812">Transmembrane</keyword>
<reference evidence="3" key="1">
    <citation type="submission" date="2015-01" db="EMBL/GenBank/DDBJ databases">
        <authorList>
            <person name="Aksoy S."/>
            <person name="Warren W."/>
            <person name="Wilson R.K."/>
        </authorList>
    </citation>
    <scope>NUCLEOTIDE SEQUENCE [LARGE SCALE GENOMIC DNA]</scope>
    <source>
        <strain evidence="3">IAEA</strain>
    </source>
</reference>
<evidence type="ECO:0000256" key="1">
    <source>
        <dbReference type="SAM" id="Phobius"/>
    </source>
</evidence>
<dbReference type="EMBL" id="JXJN01004507">
    <property type="status" value="NOT_ANNOTATED_CDS"/>
    <property type="molecule type" value="Genomic_DNA"/>
</dbReference>
<name>A0A1B0AW70_9MUSC</name>
<feature type="transmembrane region" description="Helical" evidence="1">
    <location>
        <begin position="20"/>
        <end position="41"/>
    </location>
</feature>
<dbReference type="Proteomes" id="UP000092460">
    <property type="component" value="Unassembled WGS sequence"/>
</dbReference>
<dbReference type="VEuPathDB" id="VectorBase:GPPI010721"/>
<evidence type="ECO:0000313" key="2">
    <source>
        <dbReference type="EnsemblMetazoa" id="GPPI010721-PA"/>
    </source>
</evidence>